<comment type="caution">
    <text evidence="1">The sequence shown here is derived from an EMBL/GenBank/DDBJ whole genome shotgun (WGS) entry which is preliminary data.</text>
</comment>
<name>A0ACB8YJ22_ARCLA</name>
<keyword evidence="2" id="KW-1185">Reference proteome</keyword>
<accession>A0ACB8YJ22</accession>
<evidence type="ECO:0000313" key="2">
    <source>
        <dbReference type="Proteomes" id="UP001055879"/>
    </source>
</evidence>
<organism evidence="1 2">
    <name type="scientific">Arctium lappa</name>
    <name type="common">Greater burdock</name>
    <name type="synonym">Lappa major</name>
    <dbReference type="NCBI Taxonomy" id="4217"/>
    <lineage>
        <taxon>Eukaryota</taxon>
        <taxon>Viridiplantae</taxon>
        <taxon>Streptophyta</taxon>
        <taxon>Embryophyta</taxon>
        <taxon>Tracheophyta</taxon>
        <taxon>Spermatophyta</taxon>
        <taxon>Magnoliopsida</taxon>
        <taxon>eudicotyledons</taxon>
        <taxon>Gunneridae</taxon>
        <taxon>Pentapetalae</taxon>
        <taxon>asterids</taxon>
        <taxon>campanulids</taxon>
        <taxon>Asterales</taxon>
        <taxon>Asteraceae</taxon>
        <taxon>Carduoideae</taxon>
        <taxon>Cardueae</taxon>
        <taxon>Arctiinae</taxon>
        <taxon>Arctium</taxon>
    </lineage>
</organism>
<gene>
    <name evidence="1" type="ORF">L6452_34705</name>
</gene>
<protein>
    <submittedName>
        <fullName evidence="1">Uncharacterized protein</fullName>
    </submittedName>
</protein>
<proteinExistence type="predicted"/>
<sequence length="181" mass="20791">MMEVLSQNGDARPQDDSDPQHHPDVSQGYEAPLLDATSRRLPNAPFRLLFNILTRVETDISSIRKWKDDRVRKDDFQWHRLSSGHLEVRVPFPLELVAWYGCPFSVSVVWYVGPSHSLYGGVDMFTTPVTTDPQRPPPLEDQPRAARIRMSGHALVYPYFPYRILLLVLLDIHSQGHLPHN</sequence>
<reference evidence="2" key="1">
    <citation type="journal article" date="2022" name="Mol. Ecol. Resour.">
        <title>The genomes of chicory, endive, great burdock and yacon provide insights into Asteraceae palaeo-polyploidization history and plant inulin production.</title>
        <authorList>
            <person name="Fan W."/>
            <person name="Wang S."/>
            <person name="Wang H."/>
            <person name="Wang A."/>
            <person name="Jiang F."/>
            <person name="Liu H."/>
            <person name="Zhao H."/>
            <person name="Xu D."/>
            <person name="Zhang Y."/>
        </authorList>
    </citation>
    <scope>NUCLEOTIDE SEQUENCE [LARGE SCALE GENOMIC DNA]</scope>
    <source>
        <strain evidence="2">cv. Niubang</strain>
    </source>
</reference>
<dbReference type="EMBL" id="CM042058">
    <property type="protein sequence ID" value="KAI3685461.1"/>
    <property type="molecule type" value="Genomic_DNA"/>
</dbReference>
<reference evidence="1 2" key="2">
    <citation type="journal article" date="2022" name="Mol. Ecol. Resour.">
        <title>The genomes of chicory, endive, great burdock and yacon provide insights into Asteraceae paleo-polyploidization history and plant inulin production.</title>
        <authorList>
            <person name="Fan W."/>
            <person name="Wang S."/>
            <person name="Wang H."/>
            <person name="Wang A."/>
            <person name="Jiang F."/>
            <person name="Liu H."/>
            <person name="Zhao H."/>
            <person name="Xu D."/>
            <person name="Zhang Y."/>
        </authorList>
    </citation>
    <scope>NUCLEOTIDE SEQUENCE [LARGE SCALE GENOMIC DNA]</scope>
    <source>
        <strain evidence="2">cv. Niubang</strain>
    </source>
</reference>
<dbReference type="Proteomes" id="UP001055879">
    <property type="component" value="Linkage Group LG12"/>
</dbReference>
<evidence type="ECO:0000313" key="1">
    <source>
        <dbReference type="EMBL" id="KAI3685461.1"/>
    </source>
</evidence>